<evidence type="ECO:0000313" key="2">
    <source>
        <dbReference type="Proteomes" id="UP000283389"/>
    </source>
</evidence>
<dbReference type="AlphaFoldDB" id="A0A423FFG4"/>
<dbReference type="Proteomes" id="UP000283389">
    <property type="component" value="Unassembled WGS sequence"/>
</dbReference>
<dbReference type="Pfam" id="PF04464">
    <property type="entry name" value="Glyphos_transf"/>
    <property type="match status" value="1"/>
</dbReference>
<dbReference type="GO" id="GO:0047355">
    <property type="term" value="F:CDP-glycerol glycerophosphotransferase activity"/>
    <property type="evidence" value="ECO:0007669"/>
    <property type="project" value="InterPro"/>
</dbReference>
<gene>
    <name evidence="1" type="ORF">BK649_04945</name>
</gene>
<reference evidence="1 2" key="1">
    <citation type="submission" date="2016-10" db="EMBL/GenBank/DDBJ databases">
        <title>Comparative genome analysis of multiple Pseudomonas spp. focuses on biocontrol and plant growth promoting traits.</title>
        <authorList>
            <person name="Tao X.-Y."/>
            <person name="Taylor C.G."/>
        </authorList>
    </citation>
    <scope>NUCLEOTIDE SEQUENCE [LARGE SCALE GENOMIC DNA]</scope>
    <source>
        <strain evidence="1 2">36C8</strain>
    </source>
</reference>
<dbReference type="RefSeq" id="WP_122726622.1">
    <property type="nucleotide sequence ID" value="NZ_CAXAQQ010000001.1"/>
</dbReference>
<protein>
    <recommendedName>
        <fullName evidence="3">CDP-glycerol--glycerophosphate glycerophosphotransferase</fullName>
    </recommendedName>
</protein>
<accession>A0A423FFG4</accession>
<proteinExistence type="predicted"/>
<dbReference type="InterPro" id="IPR043148">
    <property type="entry name" value="TagF_C"/>
</dbReference>
<dbReference type="Gene3D" id="3.40.50.12580">
    <property type="match status" value="1"/>
</dbReference>
<sequence>MFNSLRKTYREWKGLQAFKRLPQHQRQLVFYSEGRGYWTYFESVFEALRAEYAQSVIYVTSAEDDPILLSPPEGLLAFYVGEGSMRTLFFSTLDVQVLLMTMPDLQSFHIKRSPCPVHYVYLHHSIVSTHMIYREAAFDHFDSILCVGPHHVLETRAREQMAALPEKTLVEHGYGRLDAILREGNCGSLARSPGQPAQVLVAPTWGDNGLLELHGVEVIQPLIQAGFRVVLRPHPRTRKLRPDVLEAIVSHFHGEPLFHLDEDGDARKSLIESDLMVSDWSGAALEFSLGLERPTLFVDVARKILNPAYEAISHEPLEAAIREQVGLILSEHELASLGLKATELIHNARQWQMAIRTARERWVFNSGKSGSAAAAHLISLLN</sequence>
<dbReference type="EMBL" id="MOAZ01000003">
    <property type="protein sequence ID" value="ROM56309.1"/>
    <property type="molecule type" value="Genomic_DNA"/>
</dbReference>
<name>A0A423FFG4_9PSED</name>
<evidence type="ECO:0008006" key="3">
    <source>
        <dbReference type="Google" id="ProtNLM"/>
    </source>
</evidence>
<evidence type="ECO:0000313" key="1">
    <source>
        <dbReference type="EMBL" id="ROM56309.1"/>
    </source>
</evidence>
<dbReference type="InterPro" id="IPR007554">
    <property type="entry name" value="Glycerophosphate_synth"/>
</dbReference>
<comment type="caution">
    <text evidence="1">The sequence shown here is derived from an EMBL/GenBank/DDBJ whole genome shotgun (WGS) entry which is preliminary data.</text>
</comment>
<organism evidence="1 2">
    <name type="scientific">Pseudomonas canadensis</name>
    <dbReference type="NCBI Taxonomy" id="915099"/>
    <lineage>
        <taxon>Bacteria</taxon>
        <taxon>Pseudomonadati</taxon>
        <taxon>Pseudomonadota</taxon>
        <taxon>Gammaproteobacteria</taxon>
        <taxon>Pseudomonadales</taxon>
        <taxon>Pseudomonadaceae</taxon>
        <taxon>Pseudomonas</taxon>
    </lineage>
</organism>
<dbReference type="GO" id="GO:0016020">
    <property type="term" value="C:membrane"/>
    <property type="evidence" value="ECO:0007669"/>
    <property type="project" value="InterPro"/>
</dbReference>